<dbReference type="EMBL" id="JBHSLD010000001">
    <property type="protein sequence ID" value="MFC5379505.1"/>
    <property type="molecule type" value="Genomic_DNA"/>
</dbReference>
<evidence type="ECO:0000256" key="2">
    <source>
        <dbReference type="ARBA" id="ARBA00022676"/>
    </source>
</evidence>
<keyword evidence="2 5" id="KW-0328">Glycosyltransferase</keyword>
<dbReference type="GO" id="GO:0016757">
    <property type="term" value="F:glycosyltransferase activity"/>
    <property type="evidence" value="ECO:0007669"/>
    <property type="project" value="UniProtKB-KW"/>
</dbReference>
<evidence type="ECO:0000256" key="1">
    <source>
        <dbReference type="ARBA" id="ARBA00021292"/>
    </source>
</evidence>
<keyword evidence="3 5" id="KW-0808">Transferase</keyword>
<evidence type="ECO:0000313" key="5">
    <source>
        <dbReference type="EMBL" id="MFC5379505.1"/>
    </source>
</evidence>
<feature type="domain" description="Glycosyltransferase subfamily 4-like N-terminal" evidence="4">
    <location>
        <begin position="161"/>
        <end position="305"/>
    </location>
</feature>
<evidence type="ECO:0000313" key="6">
    <source>
        <dbReference type="Proteomes" id="UP001596122"/>
    </source>
</evidence>
<dbReference type="Pfam" id="PF13439">
    <property type="entry name" value="Glyco_transf_4"/>
    <property type="match status" value="1"/>
</dbReference>
<dbReference type="InterPro" id="IPR028098">
    <property type="entry name" value="Glyco_trans_4-like_N"/>
</dbReference>
<comment type="caution">
    <text evidence="5">The sequence shown here is derived from an EMBL/GenBank/DDBJ whole genome shotgun (WGS) entry which is preliminary data.</text>
</comment>
<dbReference type="InterPro" id="IPR050194">
    <property type="entry name" value="Glycosyltransferase_grp1"/>
</dbReference>
<keyword evidence="6" id="KW-1185">Reference proteome</keyword>
<organism evidence="5 6">
    <name type="scientific">Aquipuribacter nitratireducens</name>
    <dbReference type="NCBI Taxonomy" id="650104"/>
    <lineage>
        <taxon>Bacteria</taxon>
        <taxon>Bacillati</taxon>
        <taxon>Actinomycetota</taxon>
        <taxon>Actinomycetes</taxon>
        <taxon>Micrococcales</taxon>
        <taxon>Intrasporangiaceae</taxon>
        <taxon>Aquipuribacter</taxon>
    </lineage>
</organism>
<dbReference type="PANTHER" id="PTHR45947">
    <property type="entry name" value="SULFOQUINOVOSYL TRANSFERASE SQD2"/>
    <property type="match status" value="1"/>
</dbReference>
<dbReference type="RefSeq" id="WP_340266244.1">
    <property type="nucleotide sequence ID" value="NZ_JBBEOG010000001.1"/>
</dbReference>
<dbReference type="PANTHER" id="PTHR45947:SF3">
    <property type="entry name" value="SULFOQUINOVOSYL TRANSFERASE SQD2"/>
    <property type="match status" value="1"/>
</dbReference>
<dbReference type="Pfam" id="PF13692">
    <property type="entry name" value="Glyco_trans_1_4"/>
    <property type="match status" value="1"/>
</dbReference>
<accession>A0ABW0GI16</accession>
<protein>
    <recommendedName>
        <fullName evidence="1">D-inositol 3-phosphate glycosyltransferase</fullName>
    </recommendedName>
</protein>
<reference evidence="6" key="1">
    <citation type="journal article" date="2019" name="Int. J. Syst. Evol. Microbiol.">
        <title>The Global Catalogue of Microorganisms (GCM) 10K type strain sequencing project: providing services to taxonomists for standard genome sequencing and annotation.</title>
        <authorList>
            <consortium name="The Broad Institute Genomics Platform"/>
            <consortium name="The Broad Institute Genome Sequencing Center for Infectious Disease"/>
            <person name="Wu L."/>
            <person name="Ma J."/>
        </authorList>
    </citation>
    <scope>NUCLEOTIDE SEQUENCE [LARGE SCALE GENOMIC DNA]</scope>
    <source>
        <strain evidence="6">CCUG 43114</strain>
    </source>
</reference>
<evidence type="ECO:0000259" key="4">
    <source>
        <dbReference type="Pfam" id="PF13439"/>
    </source>
</evidence>
<gene>
    <name evidence="5" type="ORF">ACFPJ6_01745</name>
</gene>
<dbReference type="Gene3D" id="3.40.50.2000">
    <property type="entry name" value="Glycogen Phosphorylase B"/>
    <property type="match status" value="2"/>
</dbReference>
<dbReference type="Proteomes" id="UP001596122">
    <property type="component" value="Unassembled WGS sequence"/>
</dbReference>
<proteinExistence type="predicted"/>
<dbReference type="SUPFAM" id="SSF53756">
    <property type="entry name" value="UDP-Glycosyltransferase/glycogen phosphorylase"/>
    <property type="match status" value="1"/>
</dbReference>
<sequence>MPAAPDRLLLWGSAVLSRATQEPEVVLRALRRAGPLAAVADRLAPRLSDGSAGAPALAAARAAWHAGRWEEAVALAPAASRLRRRLAAELAAARWRPDTTPASPASGGGRRVLHVVTNSLPHTRSGYTQRTQAVLRVQRAQADVEVAAATPLGYPATVGRLPGPALDVVDGIPYHRLLPRTLPFDAEARLRRWLDALERLARDTGADLLHAHSHWPNALAALHVGRRLGLPVVYEVRGVLEETWAQRTGPGARDSDRYALFRAQEEFAVQHADAALTIGAGMRDDLAARTGRGDIRLVPNAVDDDLLARGADEAARRADRDATRRALGIGPDDYVVGSVSSLVDYEGFDVLLAAAARLAGSGTAVTVLLVGAGDDAPRLARLGRELPAGARLVLPGRVPKEQVPAHLAALDVFVVPRTDTPVCRLVTPLKPAEAMAAGLPLVLSDLPALREFADDGVEGLVVAPEDPAALADALARLTDPATRRRLGAHARERVGRDRTWTANAAVYRQVYEEVWAHGVRR</sequence>
<evidence type="ECO:0000256" key="3">
    <source>
        <dbReference type="ARBA" id="ARBA00022679"/>
    </source>
</evidence>
<name>A0ABW0GI16_9MICO</name>